<dbReference type="InterPro" id="IPR016055">
    <property type="entry name" value="A-D-PHexomutase_a/b/a-I/II/III"/>
</dbReference>
<organism evidence="1 2">
    <name type="scientific">candidate division WWE3 bacterium</name>
    <dbReference type="NCBI Taxonomy" id="2053526"/>
    <lineage>
        <taxon>Bacteria</taxon>
        <taxon>Katanobacteria</taxon>
    </lineage>
</organism>
<evidence type="ECO:0000313" key="1">
    <source>
        <dbReference type="EMBL" id="MCA9392399.1"/>
    </source>
</evidence>
<accession>A0A955LLG2</accession>
<gene>
    <name evidence="1" type="ORF">KC614_04355</name>
</gene>
<dbReference type="GO" id="GO:0016868">
    <property type="term" value="F:intramolecular phosphotransferase activity"/>
    <property type="evidence" value="ECO:0007669"/>
    <property type="project" value="InterPro"/>
</dbReference>
<dbReference type="SUPFAM" id="SSF53738">
    <property type="entry name" value="Phosphoglucomutase, first 3 domains"/>
    <property type="match status" value="1"/>
</dbReference>
<evidence type="ECO:0000313" key="2">
    <source>
        <dbReference type="Proteomes" id="UP000751518"/>
    </source>
</evidence>
<feature type="non-terminal residue" evidence="1">
    <location>
        <position position="264"/>
    </location>
</feature>
<proteinExistence type="predicted"/>
<dbReference type="GO" id="GO:0005975">
    <property type="term" value="P:carbohydrate metabolic process"/>
    <property type="evidence" value="ECO:0007669"/>
    <property type="project" value="InterPro"/>
</dbReference>
<dbReference type="Proteomes" id="UP000751518">
    <property type="component" value="Unassembled WGS sequence"/>
</dbReference>
<dbReference type="EMBL" id="JAGQKZ010000048">
    <property type="protein sequence ID" value="MCA9392399.1"/>
    <property type="molecule type" value="Genomic_DNA"/>
</dbReference>
<sequence>MSYQPHSDLEKLFFDEINQGTPNRIRNLPVIDLSNKDEFTLTLKKEQLLRHTSDPRPLEEGEIRSDAGLGLYDWFANYKQEAMYSTAGIRGPQNPLYPWDTRYPLSLVGVMLATLGKALVAKDKFDDAEINKIAASEVRYNSTDYVDLIARIQAGVGINTFVTQDLQTIPIWMTSFLIFMLDLYGGEYVTSSHSISKKIATKDLNFQGSQYIPEESARFIAKIEDIFKEVEEHGSYQVTIAADANMNINGRLMQKINNGVPMYV</sequence>
<reference evidence="1" key="1">
    <citation type="submission" date="2020-04" db="EMBL/GenBank/DDBJ databases">
        <authorList>
            <person name="Zhang T."/>
        </authorList>
    </citation>
    <scope>NUCLEOTIDE SEQUENCE</scope>
    <source>
        <strain evidence="1">HKST-UBA03</strain>
    </source>
</reference>
<dbReference type="Gene3D" id="3.40.120.10">
    <property type="entry name" value="Alpha-D-Glucose-1,6-Bisphosphate, subunit A, domain 3"/>
    <property type="match status" value="1"/>
</dbReference>
<name>A0A955LLG2_UNCKA</name>
<reference evidence="1" key="2">
    <citation type="journal article" date="2021" name="Microbiome">
        <title>Successional dynamics and alternative stable states in a saline activated sludge microbial community over 9 years.</title>
        <authorList>
            <person name="Wang Y."/>
            <person name="Ye J."/>
            <person name="Ju F."/>
            <person name="Liu L."/>
            <person name="Boyd J.A."/>
            <person name="Deng Y."/>
            <person name="Parks D.H."/>
            <person name="Jiang X."/>
            <person name="Yin X."/>
            <person name="Woodcroft B.J."/>
            <person name="Tyson G.W."/>
            <person name="Hugenholtz P."/>
            <person name="Polz M.F."/>
            <person name="Zhang T."/>
        </authorList>
    </citation>
    <scope>NUCLEOTIDE SEQUENCE</scope>
    <source>
        <strain evidence="1">HKST-UBA03</strain>
    </source>
</reference>
<dbReference type="AlphaFoldDB" id="A0A955LLG2"/>
<protein>
    <submittedName>
        <fullName evidence="1">Uncharacterized protein</fullName>
    </submittedName>
</protein>
<comment type="caution">
    <text evidence="1">The sequence shown here is derived from an EMBL/GenBank/DDBJ whole genome shotgun (WGS) entry which is preliminary data.</text>
</comment>